<organism evidence="2 3">
    <name type="scientific">Parthenolecanium corni</name>
    <dbReference type="NCBI Taxonomy" id="536013"/>
    <lineage>
        <taxon>Eukaryota</taxon>
        <taxon>Metazoa</taxon>
        <taxon>Ecdysozoa</taxon>
        <taxon>Arthropoda</taxon>
        <taxon>Hexapoda</taxon>
        <taxon>Insecta</taxon>
        <taxon>Pterygota</taxon>
        <taxon>Neoptera</taxon>
        <taxon>Paraneoptera</taxon>
        <taxon>Hemiptera</taxon>
        <taxon>Sternorrhyncha</taxon>
        <taxon>Coccoidea</taxon>
        <taxon>Coccidae</taxon>
        <taxon>Parthenolecanium</taxon>
    </lineage>
</organism>
<evidence type="ECO:0000313" key="3">
    <source>
        <dbReference type="Proteomes" id="UP001367676"/>
    </source>
</evidence>
<accession>A0AAN9TCQ8</accession>
<evidence type="ECO:0000256" key="1">
    <source>
        <dbReference type="SAM" id="MobiDB-lite"/>
    </source>
</evidence>
<reference evidence="2 3" key="1">
    <citation type="submission" date="2024-03" db="EMBL/GenBank/DDBJ databases">
        <title>Adaptation during the transition from Ophiocordyceps entomopathogen to insect associate is accompanied by gene loss and intensified selection.</title>
        <authorList>
            <person name="Ward C.M."/>
            <person name="Onetto C.A."/>
            <person name="Borneman A.R."/>
        </authorList>
    </citation>
    <scope>NUCLEOTIDE SEQUENCE [LARGE SCALE GENOMIC DNA]</scope>
    <source>
        <strain evidence="2">AWRI1</strain>
        <tissue evidence="2">Single Adult Female</tissue>
    </source>
</reference>
<feature type="region of interest" description="Disordered" evidence="1">
    <location>
        <begin position="1"/>
        <end position="35"/>
    </location>
</feature>
<feature type="compositionally biased region" description="Polar residues" evidence="1">
    <location>
        <begin position="22"/>
        <end position="35"/>
    </location>
</feature>
<dbReference type="AlphaFoldDB" id="A0AAN9TCQ8"/>
<protein>
    <submittedName>
        <fullName evidence="2">Uncharacterized protein</fullName>
    </submittedName>
</protein>
<comment type="caution">
    <text evidence="2">The sequence shown here is derived from an EMBL/GenBank/DDBJ whole genome shotgun (WGS) entry which is preliminary data.</text>
</comment>
<name>A0AAN9TCQ8_9HEMI</name>
<dbReference type="EMBL" id="JBBCAQ010000032">
    <property type="protein sequence ID" value="KAK7583873.1"/>
    <property type="molecule type" value="Genomic_DNA"/>
</dbReference>
<evidence type="ECO:0000313" key="2">
    <source>
        <dbReference type="EMBL" id="KAK7583873.1"/>
    </source>
</evidence>
<proteinExistence type="predicted"/>
<sequence>MQDSVGLLQIRRRDQPPPPSIRCSQQQTTGTSYLTGTSHFTKDLCPPNEYSIQNLPVSVETVRSRKVQFSSDGESNAASSVKNEFDAGPELMLERIEKDTIVDRNSYEEEDFVTGRSEYLWCETADERNLIADLMASGKTEFM</sequence>
<dbReference type="Proteomes" id="UP001367676">
    <property type="component" value="Unassembled WGS sequence"/>
</dbReference>
<keyword evidence="3" id="KW-1185">Reference proteome</keyword>
<gene>
    <name evidence="2" type="ORF">V9T40_004836</name>
</gene>